<name>A0A6P5ICU0_PHACI</name>
<evidence type="ECO:0000313" key="2">
    <source>
        <dbReference type="Proteomes" id="UP000515140"/>
    </source>
</evidence>
<feature type="region of interest" description="Disordered" evidence="1">
    <location>
        <begin position="1"/>
        <end position="29"/>
    </location>
</feature>
<dbReference type="GeneID" id="110192289"/>
<reference evidence="3" key="1">
    <citation type="submission" date="2025-08" db="UniProtKB">
        <authorList>
            <consortium name="RefSeq"/>
        </authorList>
    </citation>
    <scope>IDENTIFICATION</scope>
    <source>
        <tissue evidence="3">Spleen</tissue>
    </source>
</reference>
<accession>A0A6P5ICU0</accession>
<organism evidence="2 3">
    <name type="scientific">Phascolarctos cinereus</name>
    <name type="common">Koala</name>
    <dbReference type="NCBI Taxonomy" id="38626"/>
    <lineage>
        <taxon>Eukaryota</taxon>
        <taxon>Metazoa</taxon>
        <taxon>Chordata</taxon>
        <taxon>Craniata</taxon>
        <taxon>Vertebrata</taxon>
        <taxon>Euteleostomi</taxon>
        <taxon>Mammalia</taxon>
        <taxon>Metatheria</taxon>
        <taxon>Diprotodontia</taxon>
        <taxon>Phascolarctidae</taxon>
        <taxon>Phascolarctos</taxon>
    </lineage>
</organism>
<dbReference type="KEGG" id="pcw:110192289"/>
<sequence length="135" mass="14186">MRRRGIGWEGRQRSRRLPARLRAGGRSLCATARERGRRLSVRLRAASGEPGAPARAALRALAVSLRQVRGSGDADGGGGERRSPGTPPIPLPPQSPHTAPPQLTSRPPLPTPTPPPGMAAPASLPGRAGGRQRRL</sequence>
<protein>
    <submittedName>
        <fullName evidence="3">CASP-like protein 4A2</fullName>
    </submittedName>
</protein>
<dbReference type="AlphaFoldDB" id="A0A6P5ICU0"/>
<feature type="compositionally biased region" description="Pro residues" evidence="1">
    <location>
        <begin position="85"/>
        <end position="99"/>
    </location>
</feature>
<keyword evidence="2" id="KW-1185">Reference proteome</keyword>
<feature type="region of interest" description="Disordered" evidence="1">
    <location>
        <begin position="68"/>
        <end position="135"/>
    </location>
</feature>
<dbReference type="InParanoid" id="A0A6P5ICU0"/>
<proteinExistence type="predicted"/>
<dbReference type="RefSeq" id="XP_020819028.1">
    <property type="nucleotide sequence ID" value="XM_020963369.1"/>
</dbReference>
<feature type="compositionally biased region" description="Pro residues" evidence="1">
    <location>
        <begin position="107"/>
        <end position="118"/>
    </location>
</feature>
<evidence type="ECO:0000313" key="3">
    <source>
        <dbReference type="RefSeq" id="XP_020819028.1"/>
    </source>
</evidence>
<evidence type="ECO:0000256" key="1">
    <source>
        <dbReference type="SAM" id="MobiDB-lite"/>
    </source>
</evidence>
<dbReference type="Proteomes" id="UP000515140">
    <property type="component" value="Unplaced"/>
</dbReference>
<gene>
    <name evidence="3" type="primary">LOC110192289</name>
</gene>